<dbReference type="GO" id="GO:0005739">
    <property type="term" value="C:mitochondrion"/>
    <property type="evidence" value="ECO:0007669"/>
    <property type="project" value="TreeGrafter"/>
</dbReference>
<dbReference type="OrthoDB" id="10252326at2759"/>
<sequence length="217" mass="24456">FCVRLATRLRSEHVTTKLPFFVYCESSCRSILLHVLSDLMTLHEHFGQLEGLKYAWIGSACPALNTYLAVAPLLGIDVNYYCRCDGAGEPVSPANLKELHDTHRPQYQVNIHEAPDLHTALKDVNVVAINGPPWTKTSQMIRKVQIDKLAHTNWVFLHLFPRRPNEVDEEIFKGDNNLLWKSFANSKWVCAAIIDYLLTGSPLTTDAGECHLSNDVS</sequence>
<keyword evidence="6" id="KW-1185">Reference proteome</keyword>
<dbReference type="GO" id="GO:0004585">
    <property type="term" value="F:ornithine carbamoyltransferase activity"/>
    <property type="evidence" value="ECO:0007669"/>
    <property type="project" value="UniProtKB-EC"/>
</dbReference>
<name>A0A653C781_CALMS</name>
<dbReference type="GO" id="GO:0042450">
    <property type="term" value="P:L-arginine biosynthetic process via ornithine"/>
    <property type="evidence" value="ECO:0007669"/>
    <property type="project" value="TreeGrafter"/>
</dbReference>
<evidence type="ECO:0000256" key="1">
    <source>
        <dbReference type="ARBA" id="ARBA00007805"/>
    </source>
</evidence>
<protein>
    <recommendedName>
        <fullName evidence="2">ornithine carbamoyltransferase</fullName>
        <ecNumber evidence="2">2.1.3.3</ecNumber>
    </recommendedName>
</protein>
<evidence type="ECO:0000313" key="5">
    <source>
        <dbReference type="EMBL" id="VEN43705.1"/>
    </source>
</evidence>
<dbReference type="EC" id="2.1.3.3" evidence="2"/>
<proteinExistence type="inferred from homology"/>
<dbReference type="InterPro" id="IPR036901">
    <property type="entry name" value="Asp/Orn_carbamoylTrfase_sf"/>
</dbReference>
<feature type="domain" description="Aspartate/ornithine carbamoyltransferase Asp/Orn-binding" evidence="4">
    <location>
        <begin position="50"/>
        <end position="196"/>
    </location>
</feature>
<dbReference type="AlphaFoldDB" id="A0A653C781"/>
<evidence type="ECO:0000256" key="3">
    <source>
        <dbReference type="ARBA" id="ARBA00022679"/>
    </source>
</evidence>
<evidence type="ECO:0000313" key="6">
    <source>
        <dbReference type="Proteomes" id="UP000410492"/>
    </source>
</evidence>
<dbReference type="Proteomes" id="UP000410492">
    <property type="component" value="Unassembled WGS sequence"/>
</dbReference>
<comment type="similarity">
    <text evidence="1">Belongs to the aspartate/ornithine carbamoyltransferase superfamily. OTCase family.</text>
</comment>
<feature type="non-terminal residue" evidence="5">
    <location>
        <position position="1"/>
    </location>
</feature>
<gene>
    <name evidence="5" type="ORF">CALMAC_LOCUS6762</name>
</gene>
<evidence type="ECO:0000256" key="2">
    <source>
        <dbReference type="ARBA" id="ARBA00013007"/>
    </source>
</evidence>
<keyword evidence="3" id="KW-0808">Transferase</keyword>
<dbReference type="InterPro" id="IPR006131">
    <property type="entry name" value="Asp_carbamoyltransf_Asp/Orn-bd"/>
</dbReference>
<dbReference type="PANTHER" id="PTHR45753">
    <property type="entry name" value="ORNITHINE CARBAMOYLTRANSFERASE, MITOCHONDRIAL"/>
    <property type="match status" value="1"/>
</dbReference>
<dbReference type="EMBL" id="CAACVG010007110">
    <property type="protein sequence ID" value="VEN43705.1"/>
    <property type="molecule type" value="Genomic_DNA"/>
</dbReference>
<dbReference type="GO" id="GO:0016597">
    <property type="term" value="F:amino acid binding"/>
    <property type="evidence" value="ECO:0007669"/>
    <property type="project" value="InterPro"/>
</dbReference>
<reference evidence="5 6" key="1">
    <citation type="submission" date="2019-01" db="EMBL/GenBank/DDBJ databases">
        <authorList>
            <person name="Sayadi A."/>
        </authorList>
    </citation>
    <scope>NUCLEOTIDE SEQUENCE [LARGE SCALE GENOMIC DNA]</scope>
</reference>
<evidence type="ECO:0000259" key="4">
    <source>
        <dbReference type="Pfam" id="PF00185"/>
    </source>
</evidence>
<dbReference type="Pfam" id="PF00185">
    <property type="entry name" value="OTCace"/>
    <property type="match status" value="1"/>
</dbReference>
<accession>A0A653C781</accession>
<dbReference type="SUPFAM" id="SSF53671">
    <property type="entry name" value="Aspartate/ornithine carbamoyltransferase"/>
    <property type="match status" value="1"/>
</dbReference>
<dbReference type="Gene3D" id="3.40.50.1370">
    <property type="entry name" value="Aspartate/ornithine carbamoyltransferase"/>
    <property type="match status" value="1"/>
</dbReference>
<organism evidence="5 6">
    <name type="scientific">Callosobruchus maculatus</name>
    <name type="common">Southern cowpea weevil</name>
    <name type="synonym">Pulse bruchid</name>
    <dbReference type="NCBI Taxonomy" id="64391"/>
    <lineage>
        <taxon>Eukaryota</taxon>
        <taxon>Metazoa</taxon>
        <taxon>Ecdysozoa</taxon>
        <taxon>Arthropoda</taxon>
        <taxon>Hexapoda</taxon>
        <taxon>Insecta</taxon>
        <taxon>Pterygota</taxon>
        <taxon>Neoptera</taxon>
        <taxon>Endopterygota</taxon>
        <taxon>Coleoptera</taxon>
        <taxon>Polyphaga</taxon>
        <taxon>Cucujiformia</taxon>
        <taxon>Chrysomeloidea</taxon>
        <taxon>Chrysomelidae</taxon>
        <taxon>Bruchinae</taxon>
        <taxon>Bruchini</taxon>
        <taxon>Callosobruchus</taxon>
    </lineage>
</organism>
<dbReference type="GO" id="GO:0019240">
    <property type="term" value="P:citrulline biosynthetic process"/>
    <property type="evidence" value="ECO:0007669"/>
    <property type="project" value="TreeGrafter"/>
</dbReference>
<dbReference type="PANTHER" id="PTHR45753:SF3">
    <property type="entry name" value="ORNITHINE TRANSCARBAMYLASE, MITOCHONDRIAL"/>
    <property type="match status" value="1"/>
</dbReference>